<dbReference type="EMBL" id="EU234019">
    <property type="protein sequence ID" value="ACD47044.1"/>
    <property type="molecule type" value="mRNA"/>
</dbReference>
<accession>C6EQI1</accession>
<sequence>MFSENFNLIMQTLCSTKWKFMISVVSQSVH</sequence>
<organism evidence="1">
    <name type="scientific">Mus musculus</name>
    <name type="common">Mouse</name>
    <dbReference type="NCBI Taxonomy" id="10090"/>
    <lineage>
        <taxon>Eukaryota</taxon>
        <taxon>Metazoa</taxon>
        <taxon>Chordata</taxon>
        <taxon>Craniata</taxon>
        <taxon>Vertebrata</taxon>
        <taxon>Euteleostomi</taxon>
        <taxon>Mammalia</taxon>
        <taxon>Eutheria</taxon>
        <taxon>Euarchontoglires</taxon>
        <taxon>Glires</taxon>
        <taxon>Rodentia</taxon>
        <taxon>Myomorpha</taxon>
        <taxon>Muroidea</taxon>
        <taxon>Muridae</taxon>
        <taxon>Murinae</taxon>
        <taxon>Mus</taxon>
        <taxon>Mus</taxon>
    </lineage>
</organism>
<dbReference type="AlphaFoldDB" id="C6EQI1"/>
<proteinExistence type="evidence at transcript level"/>
<protein>
    <submittedName>
        <fullName evidence="1">ASL1/Skint5 fusion protein</fullName>
    </submittedName>
</protein>
<name>C6EQI1_MOUSE</name>
<evidence type="ECO:0000313" key="1">
    <source>
        <dbReference type="EMBL" id="ACD47044.1"/>
    </source>
</evidence>
<reference evidence="1" key="1">
    <citation type="submission" date="2007-10" db="EMBL/GenBank/DDBJ databases">
        <title>An active antisense promoter in mouse L1 retrotransposons has implications for fusion gene expression and epigenetic control.</title>
        <authorList>
            <person name="Li J."/>
            <person name="Symer D.E."/>
        </authorList>
    </citation>
    <scope>NUCLEOTIDE SEQUENCE</scope>
    <source>
        <strain evidence="1">C57BL/6J</strain>
        <tissue evidence="1">Testis</tissue>
    </source>
</reference>